<organism evidence="2 3">
    <name type="scientific">Geodermatophilus aquaeductus</name>
    <dbReference type="NCBI Taxonomy" id="1564161"/>
    <lineage>
        <taxon>Bacteria</taxon>
        <taxon>Bacillati</taxon>
        <taxon>Actinomycetota</taxon>
        <taxon>Actinomycetes</taxon>
        <taxon>Geodermatophilales</taxon>
        <taxon>Geodermatophilaceae</taxon>
        <taxon>Geodermatophilus</taxon>
    </lineage>
</organism>
<sequence length="95" mass="10091">MSQSRTAVVTAPAGPRTPGRHRVERAGGIRVADLPAVRERLALQSSTPLQSATPSRRSAFLRWLLDAAPAGRHTWQALAAAGGRPRSAFAIILSL</sequence>
<keyword evidence="3" id="KW-1185">Reference proteome</keyword>
<accession>A0A521DFK0</accession>
<evidence type="ECO:0000313" key="2">
    <source>
        <dbReference type="EMBL" id="SMO70483.1"/>
    </source>
</evidence>
<dbReference type="EMBL" id="FXTJ01000003">
    <property type="protein sequence ID" value="SMO70483.1"/>
    <property type="molecule type" value="Genomic_DNA"/>
</dbReference>
<evidence type="ECO:0000256" key="1">
    <source>
        <dbReference type="SAM" id="MobiDB-lite"/>
    </source>
</evidence>
<protein>
    <submittedName>
        <fullName evidence="2">Uncharacterized protein</fullName>
    </submittedName>
</protein>
<proteinExistence type="predicted"/>
<dbReference type="RefSeq" id="WP_142458302.1">
    <property type="nucleotide sequence ID" value="NZ_FXTJ01000003.1"/>
</dbReference>
<gene>
    <name evidence="2" type="ORF">SAMN06273567_103163</name>
</gene>
<name>A0A521DFK0_9ACTN</name>
<feature type="region of interest" description="Disordered" evidence="1">
    <location>
        <begin position="1"/>
        <end position="21"/>
    </location>
</feature>
<evidence type="ECO:0000313" key="3">
    <source>
        <dbReference type="Proteomes" id="UP000317484"/>
    </source>
</evidence>
<reference evidence="2 3" key="1">
    <citation type="submission" date="2017-05" db="EMBL/GenBank/DDBJ databases">
        <authorList>
            <person name="Varghese N."/>
            <person name="Submissions S."/>
        </authorList>
    </citation>
    <scope>NUCLEOTIDE SEQUENCE [LARGE SCALE GENOMIC DNA]</scope>
    <source>
        <strain evidence="2 3">DSM 46834</strain>
    </source>
</reference>
<dbReference type="AlphaFoldDB" id="A0A521DFK0"/>
<dbReference type="Proteomes" id="UP000317484">
    <property type="component" value="Unassembled WGS sequence"/>
</dbReference>